<keyword evidence="1" id="KW-0472">Membrane</keyword>
<dbReference type="EMBL" id="FUXM01000011">
    <property type="protein sequence ID" value="SJZ90302.1"/>
    <property type="molecule type" value="Genomic_DNA"/>
</dbReference>
<keyword evidence="1" id="KW-0812">Transmembrane</keyword>
<proteinExistence type="predicted"/>
<keyword evidence="1" id="KW-1133">Transmembrane helix</keyword>
<organism evidence="2 3">
    <name type="scientific">Carboxydocella sporoproducens DSM 16521</name>
    <dbReference type="NCBI Taxonomy" id="1121270"/>
    <lineage>
        <taxon>Bacteria</taxon>
        <taxon>Bacillati</taxon>
        <taxon>Bacillota</taxon>
        <taxon>Clostridia</taxon>
        <taxon>Eubacteriales</taxon>
        <taxon>Clostridiales Family XVI. Incertae Sedis</taxon>
        <taxon>Carboxydocella</taxon>
    </lineage>
</organism>
<dbReference type="RefSeq" id="WP_078665335.1">
    <property type="nucleotide sequence ID" value="NZ_FUXM01000011.1"/>
</dbReference>
<name>A0A1T4PFN3_9FIRM</name>
<accession>A0A1T4PFN3</accession>
<protein>
    <recommendedName>
        <fullName evidence="4">Zinc-ribbon domain-containing protein</fullName>
    </recommendedName>
</protein>
<evidence type="ECO:0000256" key="1">
    <source>
        <dbReference type="SAM" id="Phobius"/>
    </source>
</evidence>
<evidence type="ECO:0008006" key="4">
    <source>
        <dbReference type="Google" id="ProtNLM"/>
    </source>
</evidence>
<gene>
    <name evidence="2" type="ORF">SAMN02745885_01255</name>
</gene>
<reference evidence="3" key="1">
    <citation type="submission" date="2017-02" db="EMBL/GenBank/DDBJ databases">
        <authorList>
            <person name="Varghese N."/>
            <person name="Submissions S."/>
        </authorList>
    </citation>
    <scope>NUCLEOTIDE SEQUENCE [LARGE SCALE GENOMIC DNA]</scope>
    <source>
        <strain evidence="3">DSM 16521</strain>
    </source>
</reference>
<dbReference type="Proteomes" id="UP000189933">
    <property type="component" value="Unassembled WGS sequence"/>
</dbReference>
<evidence type="ECO:0000313" key="2">
    <source>
        <dbReference type="EMBL" id="SJZ90302.1"/>
    </source>
</evidence>
<dbReference type="AlphaFoldDB" id="A0A1T4PFN3"/>
<dbReference type="OrthoDB" id="5240364at2"/>
<feature type="transmembrane region" description="Helical" evidence="1">
    <location>
        <begin position="120"/>
        <end position="141"/>
    </location>
</feature>
<sequence>MMMMGGMGGSGGSMNNMGMDMDMMGSMSQGQMPMDQMAMGPMPMAQMPMGPMPMDQMATGQMPMGHMPVYGQFNISGSVGHMPYDPSVMTGMANHMQTNASGFGLQNGDFTGLLTGIFNFAIYLFAILLIVGLVVGLVVFLKKYLTEGDNKSVFFKNNQARAYCVKCGKGLNADWQHCPACGTTVNRVQTVNEAPNTPNAEPQTV</sequence>
<keyword evidence="3" id="KW-1185">Reference proteome</keyword>
<evidence type="ECO:0000313" key="3">
    <source>
        <dbReference type="Proteomes" id="UP000189933"/>
    </source>
</evidence>